<dbReference type="AlphaFoldDB" id="A0A180G266"/>
<reference evidence="12 13" key="3">
    <citation type="journal article" date="2017" name="G3 (Bethesda)">
        <title>Comparative analysis highlights variable genome content of wheat rusts and divergence of the mating loci.</title>
        <authorList>
            <person name="Cuomo C.A."/>
            <person name="Bakkeren G."/>
            <person name="Khalil H.B."/>
            <person name="Panwar V."/>
            <person name="Joly D."/>
            <person name="Linning R."/>
            <person name="Sakthikumar S."/>
            <person name="Song X."/>
            <person name="Adiconis X."/>
            <person name="Fan L."/>
            <person name="Goldberg J.M."/>
            <person name="Levin J.Z."/>
            <person name="Young S."/>
            <person name="Zeng Q."/>
            <person name="Anikster Y."/>
            <person name="Bruce M."/>
            <person name="Wang M."/>
            <person name="Yin C."/>
            <person name="McCallum B."/>
            <person name="Szabo L.J."/>
            <person name="Hulbert S."/>
            <person name="Chen X."/>
            <person name="Fellers J.P."/>
        </authorList>
    </citation>
    <scope>NUCLEOTIDE SEQUENCE</scope>
    <source>
        <strain evidence="13">Isolate 1-1 / race 1 (BBBD)</strain>
        <strain evidence="12">isolate 1-1 / race 1 (BBBD)</strain>
    </source>
</reference>
<feature type="region of interest" description="Disordered" evidence="8">
    <location>
        <begin position="1"/>
        <end position="54"/>
    </location>
</feature>
<evidence type="ECO:0000256" key="3">
    <source>
        <dbReference type="ARBA" id="ARBA00022840"/>
    </source>
</evidence>
<name>A0A180G266_PUCT1</name>
<evidence type="ECO:0000256" key="1">
    <source>
        <dbReference type="ARBA" id="ARBA00005446"/>
    </source>
</evidence>
<reference evidence="11" key="2">
    <citation type="submission" date="2016-05" db="EMBL/GenBank/DDBJ databases">
        <title>Comparative analysis highlights variable genome content of wheat rusts and divergence of the mating loci.</title>
        <authorList>
            <person name="Cuomo C.A."/>
            <person name="Bakkeren G."/>
            <person name="Szabo L."/>
            <person name="Khalil H."/>
            <person name="Joly D."/>
            <person name="Goldberg J."/>
            <person name="Young S."/>
            <person name="Zeng Q."/>
            <person name="Fellers J."/>
        </authorList>
    </citation>
    <scope>NUCLEOTIDE SEQUENCE [LARGE SCALE GENOMIC DNA]</scope>
    <source>
        <strain evidence="11">1-1 BBBD Race 1</strain>
    </source>
</reference>
<gene>
    <name evidence="11" type="ORF">PTTG_30184</name>
</gene>
<evidence type="ECO:0000256" key="6">
    <source>
        <dbReference type="ARBA" id="ARBA00034617"/>
    </source>
</evidence>
<feature type="compositionally biased region" description="Polar residues" evidence="8">
    <location>
        <begin position="8"/>
        <end position="24"/>
    </location>
</feature>
<feature type="compositionally biased region" description="Basic and acidic residues" evidence="8">
    <location>
        <begin position="731"/>
        <end position="742"/>
    </location>
</feature>
<evidence type="ECO:0000313" key="13">
    <source>
        <dbReference type="Proteomes" id="UP000005240"/>
    </source>
</evidence>
<comment type="catalytic activity">
    <reaction evidence="6">
        <text>Couples ATP hydrolysis with the unwinding of duplex DNA by translocating in the 3'-5' direction.</text>
        <dbReference type="EC" id="5.6.2.4"/>
    </reaction>
</comment>
<feature type="region of interest" description="Disordered" evidence="8">
    <location>
        <begin position="685"/>
        <end position="742"/>
    </location>
</feature>
<dbReference type="GO" id="GO:0003677">
    <property type="term" value="F:DNA binding"/>
    <property type="evidence" value="ECO:0007669"/>
    <property type="project" value="UniProtKB-KW"/>
</dbReference>
<feature type="compositionally biased region" description="Low complexity" evidence="8">
    <location>
        <begin position="25"/>
        <end position="38"/>
    </location>
</feature>
<dbReference type="EnsemblFungi" id="PTTG_30184-t43_1">
    <property type="protein sequence ID" value="PTTG_30184-t43_1-p1"/>
    <property type="gene ID" value="PTTG_30184"/>
</dbReference>
<dbReference type="OrthoDB" id="10261556at2759"/>
<evidence type="ECO:0000256" key="2">
    <source>
        <dbReference type="ARBA" id="ARBA00022741"/>
    </source>
</evidence>
<evidence type="ECO:0000313" key="12">
    <source>
        <dbReference type="EnsemblFungi" id="PTTG_30184-t43_1-p1"/>
    </source>
</evidence>
<dbReference type="VEuPathDB" id="FungiDB:PTTG_30184"/>
<keyword evidence="2" id="KW-0547">Nucleotide-binding</keyword>
<dbReference type="PROSITE" id="PS51192">
    <property type="entry name" value="HELICASE_ATP_BIND_1"/>
    <property type="match status" value="1"/>
</dbReference>
<proteinExistence type="inferred from homology"/>
<evidence type="ECO:0000259" key="10">
    <source>
        <dbReference type="PROSITE" id="PS51194"/>
    </source>
</evidence>
<evidence type="ECO:0000256" key="4">
    <source>
        <dbReference type="ARBA" id="ARBA00023125"/>
    </source>
</evidence>
<dbReference type="GO" id="GO:0009378">
    <property type="term" value="F:four-way junction helicase activity"/>
    <property type="evidence" value="ECO:0007669"/>
    <property type="project" value="TreeGrafter"/>
</dbReference>
<sequence>MAIRKKSSTTPSKLPTRSSKSPINSAKSPLKSSSSSPRKSSKKPKQSLSADSSTTGIHVLKKVSEKKGKSLEMEIATQAKRFYSGQEAKQLQIEAVASLVQGQNTFLLAGTGFGKSRISEIYFNLLPSSASPVVLVLNPLDALGDNQVEEKKKSNFTAINLTKLTFNKQVAEEIKSGVYNFVYLSPEIFMNNKMWDSVYFSLEFQQRLGLVVVDEAHMIYVWGLVESSHGKKSFSIIIRHQDFSIFRPCYGKIGIHLQCRNKAPILLLSATCRPIAVDSILRSMKLTTKLINIIQGELTRPEIRIIRITMSKSLKSNLDLLDVFAPRDETPDKDMIPTLIYSGTRARILTVLEVLDIARGTPGACLDPCNSFSRRFHSCTGDKDKEEVIQSYSEEKFPIISSTMALGLGQNWKRVRSVIHMGRGDPANICQMIGRCGRYGKDGLAILFVESKRKGGKNSIANFNNPTEQLDDDRMDALAITPICLRVALYNMDNLHGYIPLSKDDPNYIAELNRQKEARFPDGRCSNCMVESGEKLINNLHKLNKSNFDDAINDRLDFAITDTVKKRKYTRTTQKDTAGSDSGTMDEYKQHMIYMFSKFHEDKMGISGRLSAADLFSDKEAQAIVTNLSDIPDTIKLNKIIGGETIDGQLDFLMGLIQDFHNDPLYHEQLDYQRKLREEAEEIKKKKKREAGARYRANRQSRLLLASATEPAGTMPLAKDLGKPQGQQTEEMSKQKKKEANA</sequence>
<comment type="similarity">
    <text evidence="1">Belongs to the helicase family. RecQ subfamily.</text>
</comment>
<dbReference type="SUPFAM" id="SSF52540">
    <property type="entry name" value="P-loop containing nucleoside triphosphate hydrolases"/>
    <property type="match status" value="1"/>
</dbReference>
<evidence type="ECO:0000256" key="5">
    <source>
        <dbReference type="ARBA" id="ARBA00023235"/>
    </source>
</evidence>
<evidence type="ECO:0000256" key="7">
    <source>
        <dbReference type="ARBA" id="ARBA00034808"/>
    </source>
</evidence>
<dbReference type="InterPro" id="IPR014001">
    <property type="entry name" value="Helicase_ATP-bd"/>
</dbReference>
<dbReference type="Pfam" id="PF00270">
    <property type="entry name" value="DEAD"/>
    <property type="match status" value="1"/>
</dbReference>
<dbReference type="PANTHER" id="PTHR13710:SF105">
    <property type="entry name" value="ATP-DEPENDENT DNA HELICASE Q1"/>
    <property type="match status" value="1"/>
</dbReference>
<accession>A0A180G266</accession>
<reference evidence="11" key="1">
    <citation type="submission" date="2009-11" db="EMBL/GenBank/DDBJ databases">
        <authorList>
            <consortium name="The Broad Institute Genome Sequencing Platform"/>
            <person name="Ward D."/>
            <person name="Feldgarden M."/>
            <person name="Earl A."/>
            <person name="Young S.K."/>
            <person name="Zeng Q."/>
            <person name="Koehrsen M."/>
            <person name="Alvarado L."/>
            <person name="Berlin A."/>
            <person name="Bochicchio J."/>
            <person name="Borenstein D."/>
            <person name="Chapman S.B."/>
            <person name="Chen Z."/>
            <person name="Engels R."/>
            <person name="Freedman E."/>
            <person name="Gellesch M."/>
            <person name="Goldberg J."/>
            <person name="Griggs A."/>
            <person name="Gujja S."/>
            <person name="Heilman E."/>
            <person name="Heiman D."/>
            <person name="Hepburn T."/>
            <person name="Howarth C."/>
            <person name="Jen D."/>
            <person name="Larson L."/>
            <person name="Lewis B."/>
            <person name="Mehta T."/>
            <person name="Park D."/>
            <person name="Pearson M."/>
            <person name="Roberts A."/>
            <person name="Saif S."/>
            <person name="Shea T."/>
            <person name="Shenoy N."/>
            <person name="Sisk P."/>
            <person name="Stolte C."/>
            <person name="Sykes S."/>
            <person name="Thomson T."/>
            <person name="Walk T."/>
            <person name="White J."/>
            <person name="Yandava C."/>
            <person name="Izard J."/>
            <person name="Baranova O.V."/>
            <person name="Blanton J.M."/>
            <person name="Tanner A.C."/>
            <person name="Dewhirst F.E."/>
            <person name="Haas B."/>
            <person name="Nusbaum C."/>
            <person name="Birren B."/>
        </authorList>
    </citation>
    <scope>NUCLEOTIDE SEQUENCE [LARGE SCALE GENOMIC DNA]</scope>
    <source>
        <strain evidence="11">1-1 BBBD Race 1</strain>
    </source>
</reference>
<feature type="domain" description="Helicase C-terminal" evidence="10">
    <location>
        <begin position="317"/>
        <end position="478"/>
    </location>
</feature>
<dbReference type="EC" id="5.6.2.4" evidence="7"/>
<dbReference type="PROSITE" id="PS51194">
    <property type="entry name" value="HELICASE_CTER"/>
    <property type="match status" value="1"/>
</dbReference>
<dbReference type="InterPro" id="IPR027417">
    <property type="entry name" value="P-loop_NTPase"/>
</dbReference>
<reference evidence="12" key="4">
    <citation type="submission" date="2025-05" db="UniProtKB">
        <authorList>
            <consortium name="EnsemblFungi"/>
        </authorList>
    </citation>
    <scope>IDENTIFICATION</scope>
    <source>
        <strain evidence="12">isolate 1-1 / race 1 (BBBD)</strain>
    </source>
</reference>
<evidence type="ECO:0000313" key="11">
    <source>
        <dbReference type="EMBL" id="OAV85933.1"/>
    </source>
</evidence>
<keyword evidence="5" id="KW-0413">Isomerase</keyword>
<dbReference type="GO" id="GO:0005737">
    <property type="term" value="C:cytoplasm"/>
    <property type="evidence" value="ECO:0007669"/>
    <property type="project" value="TreeGrafter"/>
</dbReference>
<dbReference type="Pfam" id="PF00271">
    <property type="entry name" value="Helicase_C"/>
    <property type="match status" value="1"/>
</dbReference>
<dbReference type="Gene3D" id="3.40.50.300">
    <property type="entry name" value="P-loop containing nucleotide triphosphate hydrolases"/>
    <property type="match status" value="2"/>
</dbReference>
<keyword evidence="13" id="KW-1185">Reference proteome</keyword>
<feature type="domain" description="Helicase ATP-binding" evidence="9">
    <location>
        <begin position="96"/>
        <end position="290"/>
    </location>
</feature>
<evidence type="ECO:0000259" key="9">
    <source>
        <dbReference type="PROSITE" id="PS51192"/>
    </source>
</evidence>
<dbReference type="SMART" id="SM00487">
    <property type="entry name" value="DEXDc"/>
    <property type="match status" value="1"/>
</dbReference>
<dbReference type="STRING" id="630390.A0A180G266"/>
<dbReference type="InterPro" id="IPR011545">
    <property type="entry name" value="DEAD/DEAH_box_helicase_dom"/>
</dbReference>
<dbReference type="GO" id="GO:0043138">
    <property type="term" value="F:3'-5' DNA helicase activity"/>
    <property type="evidence" value="ECO:0007669"/>
    <property type="project" value="UniProtKB-EC"/>
</dbReference>
<dbReference type="InterPro" id="IPR001650">
    <property type="entry name" value="Helicase_C-like"/>
</dbReference>
<evidence type="ECO:0000256" key="8">
    <source>
        <dbReference type="SAM" id="MobiDB-lite"/>
    </source>
</evidence>
<dbReference type="GO" id="GO:0000724">
    <property type="term" value="P:double-strand break repair via homologous recombination"/>
    <property type="evidence" value="ECO:0007669"/>
    <property type="project" value="TreeGrafter"/>
</dbReference>
<dbReference type="EMBL" id="ADAS02002153">
    <property type="protein sequence ID" value="OAV85933.1"/>
    <property type="molecule type" value="Genomic_DNA"/>
</dbReference>
<dbReference type="GO" id="GO:0005694">
    <property type="term" value="C:chromosome"/>
    <property type="evidence" value="ECO:0007669"/>
    <property type="project" value="TreeGrafter"/>
</dbReference>
<keyword evidence="4" id="KW-0238">DNA-binding</keyword>
<dbReference type="SMART" id="SM00490">
    <property type="entry name" value="HELICc"/>
    <property type="match status" value="1"/>
</dbReference>
<keyword evidence="3" id="KW-0067">ATP-binding</keyword>
<dbReference type="GO" id="GO:0005524">
    <property type="term" value="F:ATP binding"/>
    <property type="evidence" value="ECO:0007669"/>
    <property type="project" value="UniProtKB-KW"/>
</dbReference>
<protein>
    <recommendedName>
        <fullName evidence="7">DNA 3'-5' helicase</fullName>
        <ecNumber evidence="7">5.6.2.4</ecNumber>
    </recommendedName>
</protein>
<dbReference type="Proteomes" id="UP000005240">
    <property type="component" value="Unassembled WGS sequence"/>
</dbReference>
<dbReference type="PANTHER" id="PTHR13710">
    <property type="entry name" value="DNA HELICASE RECQ FAMILY MEMBER"/>
    <property type="match status" value="1"/>
</dbReference>
<organism evidence="11">
    <name type="scientific">Puccinia triticina (isolate 1-1 / race 1 (BBBD))</name>
    <name type="common">Brown leaf rust fungus</name>
    <dbReference type="NCBI Taxonomy" id="630390"/>
    <lineage>
        <taxon>Eukaryota</taxon>
        <taxon>Fungi</taxon>
        <taxon>Dikarya</taxon>
        <taxon>Basidiomycota</taxon>
        <taxon>Pucciniomycotina</taxon>
        <taxon>Pucciniomycetes</taxon>
        <taxon>Pucciniales</taxon>
        <taxon>Pucciniaceae</taxon>
        <taxon>Puccinia</taxon>
    </lineage>
</organism>